<dbReference type="InterPro" id="IPR032675">
    <property type="entry name" value="LRR_dom_sf"/>
</dbReference>
<dbReference type="InterPro" id="IPR045249">
    <property type="entry name" value="HARBI1-like"/>
</dbReference>
<dbReference type="PANTHER" id="PTHR22930">
    <property type="match status" value="1"/>
</dbReference>
<reference evidence="2 3" key="1">
    <citation type="journal article" date="2018" name="PLoS Genet.">
        <title>Population sequencing reveals clonal diversity and ancestral inbreeding in the grapevine cultivar Chardonnay.</title>
        <authorList>
            <person name="Roach M.J."/>
            <person name="Johnson D.L."/>
            <person name="Bohlmann J."/>
            <person name="van Vuuren H.J."/>
            <person name="Jones S.J."/>
            <person name="Pretorius I.S."/>
            <person name="Schmidt S.A."/>
            <person name="Borneman A.R."/>
        </authorList>
    </citation>
    <scope>NUCLEOTIDE SEQUENCE [LARGE SCALE GENOMIC DNA]</scope>
    <source>
        <strain evidence="3">cv. Chardonnay</strain>
        <tissue evidence="2">Leaf</tissue>
    </source>
</reference>
<feature type="domain" description="Disease resistance protein At4g27190-like leucine-rich repeats" evidence="1">
    <location>
        <begin position="105"/>
        <end position="235"/>
    </location>
</feature>
<accession>A0A438FXQ6</accession>
<dbReference type="InterPro" id="IPR057135">
    <property type="entry name" value="At4g27190-like_LRR"/>
</dbReference>
<evidence type="ECO:0000259" key="1">
    <source>
        <dbReference type="Pfam" id="PF23247"/>
    </source>
</evidence>
<name>A0A438FXQ6_VITVI</name>
<protein>
    <recommendedName>
        <fullName evidence="1">Disease resistance protein At4g27190-like leucine-rich repeats domain-containing protein</fullName>
    </recommendedName>
</protein>
<sequence>MITPPSFNDSSNGISNRRLRQIFKDAIGAIDGTLIHACIPTNQQVPYRGRGRGECFQNVMAVCDFDMIFRFVVVGWEGTAHDSRVLTETIRNPQHNFPMPPSGDWHDQIPPKSFCNLHSLHVENCASLLKVLPSYLLCSLQNLEVVILKDCDLLEEVFDLEGLYINNEHVRLLSKLTKLSLIGLPKLRHICNKDPRDNLCLQNLKWLNVDNYGSLRNLFPPSMASDSMPLGGVEVMATGSC</sequence>
<dbReference type="AlphaFoldDB" id="A0A438FXQ6"/>
<comment type="caution">
    <text evidence="2">The sequence shown here is derived from an EMBL/GenBank/DDBJ whole genome shotgun (WGS) entry which is preliminary data.</text>
</comment>
<dbReference type="EMBL" id="QGNW01000707">
    <property type="protein sequence ID" value="RVW64743.1"/>
    <property type="molecule type" value="Genomic_DNA"/>
</dbReference>
<evidence type="ECO:0000313" key="3">
    <source>
        <dbReference type="Proteomes" id="UP000288805"/>
    </source>
</evidence>
<gene>
    <name evidence="2" type="ORF">CK203_063129</name>
</gene>
<dbReference type="Pfam" id="PF23247">
    <property type="entry name" value="LRR_RPS2"/>
    <property type="match status" value="1"/>
</dbReference>
<organism evidence="2 3">
    <name type="scientific">Vitis vinifera</name>
    <name type="common">Grape</name>
    <dbReference type="NCBI Taxonomy" id="29760"/>
    <lineage>
        <taxon>Eukaryota</taxon>
        <taxon>Viridiplantae</taxon>
        <taxon>Streptophyta</taxon>
        <taxon>Embryophyta</taxon>
        <taxon>Tracheophyta</taxon>
        <taxon>Spermatophyta</taxon>
        <taxon>Magnoliopsida</taxon>
        <taxon>eudicotyledons</taxon>
        <taxon>Gunneridae</taxon>
        <taxon>Pentapetalae</taxon>
        <taxon>rosids</taxon>
        <taxon>Vitales</taxon>
        <taxon>Vitaceae</taxon>
        <taxon>Viteae</taxon>
        <taxon>Vitis</taxon>
    </lineage>
</organism>
<evidence type="ECO:0000313" key="2">
    <source>
        <dbReference type="EMBL" id="RVW64743.1"/>
    </source>
</evidence>
<dbReference type="Proteomes" id="UP000288805">
    <property type="component" value="Unassembled WGS sequence"/>
</dbReference>
<dbReference type="Gene3D" id="3.80.10.10">
    <property type="entry name" value="Ribonuclease Inhibitor"/>
    <property type="match status" value="1"/>
</dbReference>
<dbReference type="SUPFAM" id="SSF52047">
    <property type="entry name" value="RNI-like"/>
    <property type="match status" value="1"/>
</dbReference>
<proteinExistence type="predicted"/>
<dbReference type="PANTHER" id="PTHR22930:SF265">
    <property type="entry name" value="MYB_SANT-LIKE DOMAIN, HARBINGER TRANSPOSASE-DERIVED NUCLEASE DOMAIN-CONTAINING PROTEIN"/>
    <property type="match status" value="1"/>
</dbReference>